<dbReference type="AlphaFoldDB" id="A0A0J7Z6L9"/>
<gene>
    <name evidence="2" type="ORF">ACM01_28805</name>
</gene>
<feature type="domain" description="Trypsin-co-occurring" evidence="1">
    <location>
        <begin position="2"/>
        <end position="79"/>
    </location>
</feature>
<dbReference type="RefSeq" id="WP_048584305.1">
    <property type="nucleotide sequence ID" value="NZ_LFNT01000040.1"/>
</dbReference>
<dbReference type="OrthoDB" id="4566193at2"/>
<sequence length="102" mass="10827">MIQLADMVRELREQLNHVLAEAGSGPLRFELGPVEIEAAVTVDRSGGAGGKVNFWVVEGSGDVSASSSRAHRITVTLQPTLVAPDGAHRHVLISDSEVDGER</sequence>
<proteinExistence type="predicted"/>
<protein>
    <recommendedName>
        <fullName evidence="1">Trypsin-co-occurring domain-containing protein</fullName>
    </recommendedName>
</protein>
<reference evidence="2 3" key="1">
    <citation type="submission" date="2015-06" db="EMBL/GenBank/DDBJ databases">
        <authorList>
            <person name="Ju K.-S."/>
            <person name="Doroghazi J.R."/>
            <person name="Metcalf W.W."/>
        </authorList>
    </citation>
    <scope>NUCLEOTIDE SEQUENCE [LARGE SCALE GENOMIC DNA]</scope>
    <source>
        <strain evidence="2 3">NRRL 3414</strain>
    </source>
</reference>
<accession>A0A0J7Z6L9</accession>
<evidence type="ECO:0000313" key="2">
    <source>
        <dbReference type="EMBL" id="KMS71117.1"/>
    </source>
</evidence>
<name>A0A0J7Z6L9_STRVR</name>
<evidence type="ECO:0000313" key="3">
    <source>
        <dbReference type="Proteomes" id="UP000037432"/>
    </source>
</evidence>
<organism evidence="2 3">
    <name type="scientific">Streptomyces viridochromogenes</name>
    <dbReference type="NCBI Taxonomy" id="1938"/>
    <lineage>
        <taxon>Bacteria</taxon>
        <taxon>Bacillati</taxon>
        <taxon>Actinomycetota</taxon>
        <taxon>Actinomycetes</taxon>
        <taxon>Kitasatosporales</taxon>
        <taxon>Streptomycetaceae</taxon>
        <taxon>Streptomyces</taxon>
    </lineage>
</organism>
<dbReference type="InterPro" id="IPR045608">
    <property type="entry name" value="Trypco2"/>
</dbReference>
<dbReference type="Proteomes" id="UP000037432">
    <property type="component" value="Unassembled WGS sequence"/>
</dbReference>
<comment type="caution">
    <text evidence="2">The sequence shown here is derived from an EMBL/GenBank/DDBJ whole genome shotgun (WGS) entry which is preliminary data.</text>
</comment>
<evidence type="ECO:0000259" key="1">
    <source>
        <dbReference type="Pfam" id="PF19631"/>
    </source>
</evidence>
<dbReference type="Pfam" id="PF19631">
    <property type="entry name" value="Trypco2"/>
    <property type="match status" value="1"/>
</dbReference>
<dbReference type="PATRIC" id="fig|1938.3.peg.5490"/>
<dbReference type="EMBL" id="LFNT01000040">
    <property type="protein sequence ID" value="KMS71117.1"/>
    <property type="molecule type" value="Genomic_DNA"/>
</dbReference>